<keyword evidence="1" id="KW-0732">Signal</keyword>
<reference evidence="2 3" key="1">
    <citation type="submission" date="2018-02" db="EMBL/GenBank/DDBJ databases">
        <title>The genomes of Aspergillus section Nigri reveals drivers in fungal speciation.</title>
        <authorList>
            <consortium name="DOE Joint Genome Institute"/>
            <person name="Vesth T.C."/>
            <person name="Nybo J."/>
            <person name="Theobald S."/>
            <person name="Brandl J."/>
            <person name="Frisvad J.C."/>
            <person name="Nielsen K.F."/>
            <person name="Lyhne E.K."/>
            <person name="Kogle M.E."/>
            <person name="Kuo A."/>
            <person name="Riley R."/>
            <person name="Clum A."/>
            <person name="Nolan M."/>
            <person name="Lipzen A."/>
            <person name="Salamov A."/>
            <person name="Henrissat B."/>
            <person name="Wiebenga A."/>
            <person name="De vries R.P."/>
            <person name="Grigoriev I.V."/>
            <person name="Mortensen U.H."/>
            <person name="Andersen M.R."/>
            <person name="Baker S.E."/>
        </authorList>
    </citation>
    <scope>NUCLEOTIDE SEQUENCE [LARGE SCALE GENOMIC DNA]</scope>
    <source>
        <strain evidence="2 3">CBS 707.79</strain>
    </source>
</reference>
<dbReference type="VEuPathDB" id="FungiDB:BO71DRAFT_478481"/>
<organism evidence="2 3">
    <name type="scientific">Aspergillus ellipticus CBS 707.79</name>
    <dbReference type="NCBI Taxonomy" id="1448320"/>
    <lineage>
        <taxon>Eukaryota</taxon>
        <taxon>Fungi</taxon>
        <taxon>Dikarya</taxon>
        <taxon>Ascomycota</taxon>
        <taxon>Pezizomycotina</taxon>
        <taxon>Eurotiomycetes</taxon>
        <taxon>Eurotiomycetidae</taxon>
        <taxon>Eurotiales</taxon>
        <taxon>Aspergillaceae</taxon>
        <taxon>Aspergillus</taxon>
        <taxon>Aspergillus subgen. Circumdati</taxon>
    </lineage>
</organism>
<feature type="signal peptide" evidence="1">
    <location>
        <begin position="1"/>
        <end position="18"/>
    </location>
</feature>
<gene>
    <name evidence="2" type="ORF">BO71DRAFT_478481</name>
</gene>
<keyword evidence="3" id="KW-1185">Reference proteome</keyword>
<evidence type="ECO:0008006" key="4">
    <source>
        <dbReference type="Google" id="ProtNLM"/>
    </source>
</evidence>
<evidence type="ECO:0000313" key="3">
    <source>
        <dbReference type="Proteomes" id="UP000247810"/>
    </source>
</evidence>
<accession>A0A319D7E1</accession>
<sequence length="150" mass="16641">MKPITLISLLTTATMAMASPPIARQTQTQNLRLSDTTAQISADNSVGTITMHVQNPNTNSDWIPCTIKWNPNEIISSAQTIHCKNNEYNVRFPSGLGDDIEFFTLEVDWIVTGGNPQTAQWKFEAGTDWQCQKNTSPDVKENCLLEGARV</sequence>
<evidence type="ECO:0000313" key="2">
    <source>
        <dbReference type="EMBL" id="PYH93376.1"/>
    </source>
</evidence>
<dbReference type="AlphaFoldDB" id="A0A319D7E1"/>
<name>A0A319D7E1_9EURO</name>
<dbReference type="EMBL" id="KZ825894">
    <property type="protein sequence ID" value="PYH93376.1"/>
    <property type="molecule type" value="Genomic_DNA"/>
</dbReference>
<proteinExistence type="predicted"/>
<dbReference type="Proteomes" id="UP000247810">
    <property type="component" value="Unassembled WGS sequence"/>
</dbReference>
<feature type="chain" id="PRO_5016281737" description="AA1-like domain-containing protein" evidence="1">
    <location>
        <begin position="19"/>
        <end position="150"/>
    </location>
</feature>
<evidence type="ECO:0000256" key="1">
    <source>
        <dbReference type="SAM" id="SignalP"/>
    </source>
</evidence>
<protein>
    <recommendedName>
        <fullName evidence="4">AA1-like domain-containing protein</fullName>
    </recommendedName>
</protein>